<evidence type="ECO:0000313" key="3">
    <source>
        <dbReference type="Proteomes" id="UP001558613"/>
    </source>
</evidence>
<keyword evidence="3" id="KW-1185">Reference proteome</keyword>
<sequence length="223" mass="25490">MQAWKHAHQRVQREAVSIEKVLKPRVNKADIHTLLTHKQMTVHRDQVRKRRQVLERVIDVVKVIGKCGLSYRGHSHEATNDLENTAINHGEENSEDERHRRLGVAKDEALRKVFGKFAKPDNALYRDLVITMEKIEKDVTMTPVIRSKAQGYKAALRKYETILTAEIFLRIFEQTIPLSKYVQTSGMDVASAQHLVTGTEESLRNCARGFQGVMRAADDCCKC</sequence>
<dbReference type="Proteomes" id="UP001558613">
    <property type="component" value="Unassembled WGS sequence"/>
</dbReference>
<accession>A0ABR3LGU0</accession>
<organism evidence="2 3">
    <name type="scientific">Cirrhinus molitorella</name>
    <name type="common">mud carp</name>
    <dbReference type="NCBI Taxonomy" id="172907"/>
    <lineage>
        <taxon>Eukaryota</taxon>
        <taxon>Metazoa</taxon>
        <taxon>Chordata</taxon>
        <taxon>Craniata</taxon>
        <taxon>Vertebrata</taxon>
        <taxon>Euteleostomi</taxon>
        <taxon>Actinopterygii</taxon>
        <taxon>Neopterygii</taxon>
        <taxon>Teleostei</taxon>
        <taxon>Ostariophysi</taxon>
        <taxon>Cypriniformes</taxon>
        <taxon>Cyprinidae</taxon>
        <taxon>Labeoninae</taxon>
        <taxon>Labeonini</taxon>
        <taxon>Cirrhinus</taxon>
    </lineage>
</organism>
<reference evidence="2 3" key="1">
    <citation type="submission" date="2023-09" db="EMBL/GenBank/DDBJ databases">
        <authorList>
            <person name="Wang M."/>
        </authorList>
    </citation>
    <scope>NUCLEOTIDE SEQUENCE [LARGE SCALE GENOMIC DNA]</scope>
    <source>
        <strain evidence="2">GT-2023</strain>
        <tissue evidence="2">Liver</tissue>
    </source>
</reference>
<comment type="caution">
    <text evidence="2">The sequence shown here is derived from an EMBL/GenBank/DDBJ whole genome shotgun (WGS) entry which is preliminary data.</text>
</comment>
<protein>
    <submittedName>
        <fullName evidence="2">Uncharacterized protein</fullName>
    </submittedName>
</protein>
<proteinExistence type="predicted"/>
<dbReference type="EMBL" id="JAYMGO010000022">
    <property type="protein sequence ID" value="KAL1250914.1"/>
    <property type="molecule type" value="Genomic_DNA"/>
</dbReference>
<feature type="compositionally biased region" description="Basic and acidic residues" evidence="1">
    <location>
        <begin position="89"/>
        <end position="99"/>
    </location>
</feature>
<name>A0ABR3LGU0_9TELE</name>
<evidence type="ECO:0000256" key="1">
    <source>
        <dbReference type="SAM" id="MobiDB-lite"/>
    </source>
</evidence>
<gene>
    <name evidence="2" type="ORF">QQF64_018710</name>
</gene>
<feature type="region of interest" description="Disordered" evidence="1">
    <location>
        <begin position="80"/>
        <end position="99"/>
    </location>
</feature>
<evidence type="ECO:0000313" key="2">
    <source>
        <dbReference type="EMBL" id="KAL1250914.1"/>
    </source>
</evidence>